<reference evidence="7 8" key="1">
    <citation type="submission" date="2024-08" db="EMBL/GenBank/DDBJ databases">
        <authorList>
            <person name="Cucini C."/>
            <person name="Frati F."/>
        </authorList>
    </citation>
    <scope>NUCLEOTIDE SEQUENCE [LARGE SCALE GENOMIC DNA]</scope>
</reference>
<dbReference type="InterPro" id="IPR040255">
    <property type="entry name" value="Non-specific_endonuclease"/>
</dbReference>
<accession>A0ABP1R8S0</accession>
<dbReference type="SUPFAM" id="SSF54060">
    <property type="entry name" value="His-Me finger endonucleases"/>
    <property type="match status" value="1"/>
</dbReference>
<dbReference type="Proteomes" id="UP001642540">
    <property type="component" value="Unassembled WGS sequence"/>
</dbReference>
<evidence type="ECO:0000256" key="4">
    <source>
        <dbReference type="SAM" id="SignalP"/>
    </source>
</evidence>
<organism evidence="7 8">
    <name type="scientific">Orchesella dallaii</name>
    <dbReference type="NCBI Taxonomy" id="48710"/>
    <lineage>
        <taxon>Eukaryota</taxon>
        <taxon>Metazoa</taxon>
        <taxon>Ecdysozoa</taxon>
        <taxon>Arthropoda</taxon>
        <taxon>Hexapoda</taxon>
        <taxon>Collembola</taxon>
        <taxon>Entomobryomorpha</taxon>
        <taxon>Entomobryoidea</taxon>
        <taxon>Orchesellidae</taxon>
        <taxon>Orchesellinae</taxon>
        <taxon>Orchesella</taxon>
    </lineage>
</organism>
<keyword evidence="8" id="KW-1185">Reference proteome</keyword>
<keyword evidence="4" id="KW-0732">Signal</keyword>
<dbReference type="Pfam" id="PF01223">
    <property type="entry name" value="Endonuclease_NS"/>
    <property type="match status" value="1"/>
</dbReference>
<comment type="similarity">
    <text evidence="1">Belongs to the DNA/RNA non-specific endonuclease family.</text>
</comment>
<evidence type="ECO:0000259" key="6">
    <source>
        <dbReference type="SMART" id="SM00892"/>
    </source>
</evidence>
<comment type="caution">
    <text evidence="7">The sequence shown here is derived from an EMBL/GenBank/DDBJ whole genome shotgun (WGS) entry which is preliminary data.</text>
</comment>
<dbReference type="InterPro" id="IPR020821">
    <property type="entry name" value="ENPP1-3/EXOG-like_nuc-like"/>
</dbReference>
<evidence type="ECO:0000259" key="5">
    <source>
        <dbReference type="SMART" id="SM00477"/>
    </source>
</evidence>
<dbReference type="EMBL" id="CAXLJM020000068">
    <property type="protein sequence ID" value="CAL8123213.1"/>
    <property type="molecule type" value="Genomic_DNA"/>
</dbReference>
<feature type="signal peptide" evidence="4">
    <location>
        <begin position="1"/>
        <end position="23"/>
    </location>
</feature>
<evidence type="ECO:0000256" key="2">
    <source>
        <dbReference type="ARBA" id="ARBA00022722"/>
    </source>
</evidence>
<keyword evidence="3" id="KW-0255">Endonuclease</keyword>
<evidence type="ECO:0000256" key="3">
    <source>
        <dbReference type="ARBA" id="ARBA00022759"/>
    </source>
</evidence>
<dbReference type="SMART" id="SM00477">
    <property type="entry name" value="NUC"/>
    <property type="match status" value="1"/>
</dbReference>
<sequence length="320" mass="35402">MVRLSLILFFVGALSSRAPITLGQSTDTCALTNPDGINTFTVRVGSPLGNIPLIHIQYDVNRKLPVTSTVLYDNLNLVQNVERVDNFRNLECGQLTNKQQNCGNTMRLSVAQKSKVNSEYNSWDRGHLTPVNPMRFSAEGVNATYYCPNIAPQEPWTNRCPWYAVEERTLSRTKSFPSYVITGTCASDNAVDGNTYYNLTVPDCFWKMTCYVDPTTKETQVVGFISENRLISSTGKDSGRLARTASTTMPRSQLEVLNLMGARTSLVENAWLEAERVLTEGRGTTGLPSAATCVSIKDVSAATLADWTAFMKLHKPPFDC</sequence>
<dbReference type="PANTHER" id="PTHR13966">
    <property type="entry name" value="ENDONUCLEASE RELATED"/>
    <property type="match status" value="1"/>
</dbReference>
<gene>
    <name evidence="7" type="ORF">ODALV1_LOCUS20130</name>
</gene>
<dbReference type="InterPro" id="IPR044925">
    <property type="entry name" value="His-Me_finger_sf"/>
</dbReference>
<feature type="domain" description="ENPP1-3/EXOG-like endonuclease/phosphodiesterase" evidence="5">
    <location>
        <begin position="58"/>
        <end position="244"/>
    </location>
</feature>
<evidence type="ECO:0000256" key="1">
    <source>
        <dbReference type="ARBA" id="ARBA00010052"/>
    </source>
</evidence>
<evidence type="ECO:0000313" key="8">
    <source>
        <dbReference type="Proteomes" id="UP001642540"/>
    </source>
</evidence>
<keyword evidence="3" id="KW-0378">Hydrolase</keyword>
<keyword evidence="2" id="KW-0540">Nuclease</keyword>
<proteinExistence type="inferred from homology"/>
<dbReference type="PANTHER" id="PTHR13966:SF5">
    <property type="entry name" value="ENDONUCLEASE G, MITOCHONDRIAL"/>
    <property type="match status" value="1"/>
</dbReference>
<feature type="chain" id="PRO_5047202437" evidence="4">
    <location>
        <begin position="24"/>
        <end position="320"/>
    </location>
</feature>
<dbReference type="InterPro" id="IPR001604">
    <property type="entry name" value="Endo_G_ENPP1-like_dom"/>
</dbReference>
<evidence type="ECO:0000313" key="7">
    <source>
        <dbReference type="EMBL" id="CAL8123213.1"/>
    </source>
</evidence>
<dbReference type="InterPro" id="IPR044929">
    <property type="entry name" value="DNA/RNA_non-sp_Endonuclease_sf"/>
</dbReference>
<name>A0ABP1R8S0_9HEXA</name>
<protein>
    <submittedName>
        <fullName evidence="7">Uncharacterized protein</fullName>
    </submittedName>
</protein>
<dbReference type="SMART" id="SM00892">
    <property type="entry name" value="Endonuclease_NS"/>
    <property type="match status" value="1"/>
</dbReference>
<dbReference type="Gene3D" id="3.40.570.10">
    <property type="entry name" value="Extracellular Endonuclease, subunit A"/>
    <property type="match status" value="1"/>
</dbReference>
<feature type="domain" description="DNA/RNA non-specific endonuclease/pyrophosphatase/phosphodiesterase" evidence="6">
    <location>
        <begin position="50"/>
        <end position="263"/>
    </location>
</feature>